<organism evidence="2 3">
    <name type="scientific">Ajellomyces capsulatus (strain G186AR / H82 / ATCC MYA-2454 / RMSCC 2432)</name>
    <name type="common">Darling's disease fungus</name>
    <name type="synonym">Histoplasma capsulatum</name>
    <dbReference type="NCBI Taxonomy" id="447093"/>
    <lineage>
        <taxon>Eukaryota</taxon>
        <taxon>Fungi</taxon>
        <taxon>Dikarya</taxon>
        <taxon>Ascomycota</taxon>
        <taxon>Pezizomycotina</taxon>
        <taxon>Eurotiomycetes</taxon>
        <taxon>Eurotiomycetidae</taxon>
        <taxon>Onygenales</taxon>
        <taxon>Ajellomycetaceae</taxon>
        <taxon>Histoplasma</taxon>
    </lineage>
</organism>
<evidence type="ECO:0000313" key="3">
    <source>
        <dbReference type="Proteomes" id="UP000001631"/>
    </source>
</evidence>
<proteinExistence type="predicted"/>
<keyword evidence="3" id="KW-1185">Reference proteome</keyword>
<evidence type="ECO:0000259" key="1">
    <source>
        <dbReference type="PROSITE" id="PS50097"/>
    </source>
</evidence>
<dbReference type="PROSITE" id="PS50097">
    <property type="entry name" value="BTB"/>
    <property type="match status" value="1"/>
</dbReference>
<dbReference type="EMBL" id="GG663376">
    <property type="protein sequence ID" value="EEH03598.1"/>
    <property type="molecule type" value="Genomic_DNA"/>
</dbReference>
<dbReference type="AlphaFoldDB" id="C0NXT0"/>
<protein>
    <recommendedName>
        <fullName evidence="1">BTB domain-containing protein</fullName>
    </recommendedName>
</protein>
<dbReference type="PANTHER" id="PTHR47843">
    <property type="entry name" value="BTB DOMAIN-CONTAINING PROTEIN-RELATED"/>
    <property type="match status" value="1"/>
</dbReference>
<dbReference type="STRING" id="447093.C0NXT0"/>
<dbReference type="HOGENOM" id="CLU_1004591_0_0_1"/>
<dbReference type="Pfam" id="PF00651">
    <property type="entry name" value="BTB"/>
    <property type="match status" value="1"/>
</dbReference>
<dbReference type="PANTHER" id="PTHR47843:SF2">
    <property type="entry name" value="BTB DOMAIN-CONTAINING PROTEIN"/>
    <property type="match status" value="1"/>
</dbReference>
<dbReference type="InterPro" id="IPR011333">
    <property type="entry name" value="SKP1/BTB/POZ_sf"/>
</dbReference>
<sequence length="277" mass="31034">MAETTSPSKQDADVLVLPRAEPSIDYTPHLWKFISSSLIRIHVGSEGSVQRVFNVHEGLLKSQSLFFRGMLRNNFAETNARLVRLPEDDVKTFAVFLQWLYTGKSHDGEISASNLDVSQPEVEFTLTDLRADQLKSHEAQLLQTTKKGPSSSARLLFSSYIFADKIQAPWFKNHIHNQLIDAVNSVPCPLLTVSDIRYVYRNTQDGDEEDNLLRLCCLVMSCGPNLDSLLEDSEFLELCFEVKQFGVRVLKRCKTLIAAPAAPAAAPKLKGRRRGGL</sequence>
<reference evidence="2" key="1">
    <citation type="submission" date="2009-02" db="EMBL/GenBank/DDBJ databases">
        <title>The Genome Sequence of Ajellomyces capsulatus strain G186AR.</title>
        <authorList>
            <consortium name="The Broad Institute Genome Sequencing Platform"/>
            <person name="Champion M."/>
            <person name="Cuomo C."/>
            <person name="Ma L.-J."/>
            <person name="Henn M.R."/>
            <person name="Sil A."/>
            <person name="Goldman B."/>
            <person name="Young S.K."/>
            <person name="Kodira C.D."/>
            <person name="Zeng Q."/>
            <person name="Koehrsen M."/>
            <person name="Alvarado L."/>
            <person name="Berlin A."/>
            <person name="Borenstein D."/>
            <person name="Chen Z."/>
            <person name="Engels R."/>
            <person name="Freedman E."/>
            <person name="Gellesch M."/>
            <person name="Goldberg J."/>
            <person name="Griggs A."/>
            <person name="Gujja S."/>
            <person name="Heiman D."/>
            <person name="Hepburn T."/>
            <person name="Howarth C."/>
            <person name="Jen D."/>
            <person name="Larson L."/>
            <person name="Lewis B."/>
            <person name="Mehta T."/>
            <person name="Park D."/>
            <person name="Pearson M."/>
            <person name="Roberts A."/>
            <person name="Saif S."/>
            <person name="Shea T."/>
            <person name="Shenoy N."/>
            <person name="Sisk P."/>
            <person name="Stolte C."/>
            <person name="Sykes S."/>
            <person name="Walk T."/>
            <person name="White J."/>
            <person name="Yandava C."/>
            <person name="Klein B."/>
            <person name="McEwen J.G."/>
            <person name="Puccia R."/>
            <person name="Goldman G.H."/>
            <person name="Felipe M.S."/>
            <person name="Nino-Vega G."/>
            <person name="San-Blas G."/>
            <person name="Taylor J."/>
            <person name="Mendoza L."/>
            <person name="Galagan J."/>
            <person name="Nusbaum C."/>
            <person name="Birren B."/>
        </authorList>
    </citation>
    <scope>NUCLEOTIDE SEQUENCE</scope>
    <source>
        <strain evidence="2">G186AR</strain>
    </source>
</reference>
<dbReference type="Proteomes" id="UP000001631">
    <property type="component" value="Unassembled WGS sequence"/>
</dbReference>
<dbReference type="Gene3D" id="3.30.710.10">
    <property type="entry name" value="Potassium Channel Kv1.1, Chain A"/>
    <property type="match status" value="1"/>
</dbReference>
<dbReference type="CDD" id="cd18186">
    <property type="entry name" value="BTB_POZ_ZBTB_KLHL-like"/>
    <property type="match status" value="1"/>
</dbReference>
<dbReference type="InterPro" id="IPR000210">
    <property type="entry name" value="BTB/POZ_dom"/>
</dbReference>
<dbReference type="RefSeq" id="XP_045284079.1">
    <property type="nucleotide sequence ID" value="XM_045434773.1"/>
</dbReference>
<dbReference type="GeneID" id="69040740"/>
<gene>
    <name evidence="2" type="ORF">HCBG_07724</name>
</gene>
<evidence type="ECO:0000313" key="2">
    <source>
        <dbReference type="EMBL" id="EEH03598.1"/>
    </source>
</evidence>
<name>C0NXT0_AJECG</name>
<dbReference type="InParanoid" id="C0NXT0"/>
<accession>C0NXT0</accession>
<dbReference type="SUPFAM" id="SSF54695">
    <property type="entry name" value="POZ domain"/>
    <property type="match status" value="1"/>
</dbReference>
<feature type="domain" description="BTB" evidence="1">
    <location>
        <begin position="37"/>
        <end position="109"/>
    </location>
</feature>